<evidence type="ECO:0000256" key="6">
    <source>
        <dbReference type="ARBA" id="ARBA00022847"/>
    </source>
</evidence>
<feature type="transmembrane region" description="Helical" evidence="10">
    <location>
        <begin position="452"/>
        <end position="474"/>
    </location>
</feature>
<evidence type="ECO:0000256" key="5">
    <source>
        <dbReference type="ARBA" id="ARBA00022692"/>
    </source>
</evidence>
<evidence type="ECO:0000256" key="4">
    <source>
        <dbReference type="ARBA" id="ARBA00022475"/>
    </source>
</evidence>
<dbReference type="PANTHER" id="PTHR48086:SF6">
    <property type="entry name" value="CATION_ACETATE SYMPORTER ACTP"/>
    <property type="match status" value="1"/>
</dbReference>
<evidence type="ECO:0000256" key="7">
    <source>
        <dbReference type="ARBA" id="ARBA00022989"/>
    </source>
</evidence>
<evidence type="ECO:0000256" key="10">
    <source>
        <dbReference type="SAM" id="Phobius"/>
    </source>
</evidence>
<keyword evidence="3" id="KW-0813">Transport</keyword>
<dbReference type="EMBL" id="VWPH01000026">
    <property type="protein sequence ID" value="KAA5824938.1"/>
    <property type="molecule type" value="Genomic_DNA"/>
</dbReference>
<dbReference type="PANTHER" id="PTHR48086">
    <property type="entry name" value="SODIUM/PROLINE SYMPORTER-RELATED"/>
    <property type="match status" value="1"/>
</dbReference>
<name>A0A5M7B9G3_SACHI</name>
<dbReference type="RefSeq" id="WP_150070940.1">
    <property type="nucleotide sequence ID" value="NZ_JBEPDJ010000044.1"/>
</dbReference>
<evidence type="ECO:0000256" key="8">
    <source>
        <dbReference type="ARBA" id="ARBA00023136"/>
    </source>
</evidence>
<dbReference type="PROSITE" id="PS50283">
    <property type="entry name" value="NA_SOLUT_SYMP_3"/>
    <property type="match status" value="1"/>
</dbReference>
<keyword evidence="6" id="KW-0769">Symport</keyword>
<dbReference type="SMR" id="A0A5M7B9G3"/>
<proteinExistence type="inferred from homology"/>
<comment type="similarity">
    <text evidence="2 9">Belongs to the sodium:solute symporter (SSF) (TC 2.A.21) family.</text>
</comment>
<dbReference type="GO" id="GO:0006847">
    <property type="term" value="P:plasma membrane acetate transport"/>
    <property type="evidence" value="ECO:0007669"/>
    <property type="project" value="TreeGrafter"/>
</dbReference>
<feature type="transmembrane region" description="Helical" evidence="10">
    <location>
        <begin position="509"/>
        <end position="534"/>
    </location>
</feature>
<gene>
    <name evidence="11" type="ORF">F1721_33870</name>
</gene>
<dbReference type="Pfam" id="PF00474">
    <property type="entry name" value="SSF"/>
    <property type="match status" value="2"/>
</dbReference>
<sequence length="557" mass="57688">MVALVAVALIVLLTLLIGLRGVAAMRTTSDFLVASRQVSPLLNAAAVSGEYLSAASFLGVAGLMVADGVGALWYPVGFAAGYVAMLVLVAAPMRRSGALTVPDFAEARFASPALRRMAAVVVLIIALLYLVPQFRTAGLVLSVVSGTPYWVGVVLAGAAVSATLALGGMRAATYVQAFQFCLKLVLFAVPAVWLVLQVGATARHDALHPVEFTRFGVDTPVVFRVDAELDVREPTTARDPEGRPVPLPPGRHEVEAGRTLVFPAGSAVPELGGADPPGGPDWRRPLLDLENAGHPLLGTWAVLVATVFGTMGLPHVLVRFHTSPDGRAARRTAAITVLLLGVFYLFPGIYGALGRVLVPHLYLSGVTDAVVVALPSQVDTGWAGALFTALLTGGAFAAFLATSLGLLLVVSGAISHDLTPGGLGQLRWTVVLAAAVVVLLALPATHLPAGVLVTWGFSVAAATFCPLLVLGVWWPRLTRAGALAGVLVGLTASAGAIATTLFGPALTGWPAILVAQPAPWAVPLAFAAMVLVSLRGAPPPWARTAVLRLHLDEPARR</sequence>
<dbReference type="CDD" id="cd11480">
    <property type="entry name" value="SLC5sbd_u4"/>
    <property type="match status" value="1"/>
</dbReference>
<dbReference type="AlphaFoldDB" id="A0A5M7B9G3"/>
<feature type="transmembrane region" description="Helical" evidence="10">
    <location>
        <begin position="297"/>
        <end position="320"/>
    </location>
</feature>
<reference evidence="11 12" key="1">
    <citation type="submission" date="2019-09" db="EMBL/GenBank/DDBJ databases">
        <title>Draft genome sequence of the thermophilic Saccharopolyspora hirsuta VKM Ac-666T.</title>
        <authorList>
            <person name="Lobastova T.G."/>
            <person name="Fokina V."/>
            <person name="Bragin E.Y."/>
            <person name="Shtratnikova V.Y."/>
            <person name="Starodumova I.P."/>
            <person name="Tarlachkov S.V."/>
            <person name="Donova M.V."/>
        </authorList>
    </citation>
    <scope>NUCLEOTIDE SEQUENCE [LARGE SCALE GENOMIC DNA]</scope>
    <source>
        <strain evidence="11 12">VKM Ac-666</strain>
    </source>
</reference>
<keyword evidence="8 10" id="KW-0472">Membrane</keyword>
<protein>
    <submittedName>
        <fullName evidence="11">Cation acetate symporter</fullName>
    </submittedName>
</protein>
<dbReference type="InterPro" id="IPR001734">
    <property type="entry name" value="Na/solute_symporter"/>
</dbReference>
<feature type="transmembrane region" description="Helical" evidence="10">
    <location>
        <begin position="385"/>
        <end position="414"/>
    </location>
</feature>
<feature type="transmembrane region" description="Helical" evidence="10">
    <location>
        <begin position="72"/>
        <end position="92"/>
    </location>
</feature>
<dbReference type="Proteomes" id="UP000323946">
    <property type="component" value="Unassembled WGS sequence"/>
</dbReference>
<feature type="transmembrane region" description="Helical" evidence="10">
    <location>
        <begin position="332"/>
        <end position="353"/>
    </location>
</feature>
<dbReference type="InterPro" id="IPR050277">
    <property type="entry name" value="Sodium:Solute_Symporter"/>
</dbReference>
<evidence type="ECO:0000313" key="11">
    <source>
        <dbReference type="EMBL" id="KAA5824938.1"/>
    </source>
</evidence>
<keyword evidence="5 10" id="KW-0812">Transmembrane</keyword>
<evidence type="ECO:0000256" key="1">
    <source>
        <dbReference type="ARBA" id="ARBA00004651"/>
    </source>
</evidence>
<feature type="transmembrane region" description="Helical" evidence="10">
    <location>
        <begin position="150"/>
        <end position="168"/>
    </location>
</feature>
<feature type="transmembrane region" description="Helical" evidence="10">
    <location>
        <begin position="481"/>
        <end position="503"/>
    </location>
</feature>
<comment type="caution">
    <text evidence="11">The sequence shown here is derived from an EMBL/GenBank/DDBJ whole genome shotgun (WGS) entry which is preliminary data.</text>
</comment>
<dbReference type="GO" id="GO:0005886">
    <property type="term" value="C:plasma membrane"/>
    <property type="evidence" value="ECO:0007669"/>
    <property type="project" value="UniProtKB-SubCell"/>
</dbReference>
<dbReference type="OrthoDB" id="9764416at2"/>
<evidence type="ECO:0000313" key="12">
    <source>
        <dbReference type="Proteomes" id="UP000323946"/>
    </source>
</evidence>
<keyword evidence="4" id="KW-1003">Cell membrane</keyword>
<comment type="subcellular location">
    <subcellularLocation>
        <location evidence="1">Cell membrane</location>
        <topology evidence="1">Multi-pass membrane protein</topology>
    </subcellularLocation>
</comment>
<evidence type="ECO:0000256" key="9">
    <source>
        <dbReference type="RuleBase" id="RU362091"/>
    </source>
</evidence>
<dbReference type="Gene3D" id="1.20.1730.10">
    <property type="entry name" value="Sodium/glucose cotransporter"/>
    <property type="match status" value="1"/>
</dbReference>
<dbReference type="GO" id="GO:0015123">
    <property type="term" value="F:acetate transmembrane transporter activity"/>
    <property type="evidence" value="ECO:0007669"/>
    <property type="project" value="TreeGrafter"/>
</dbReference>
<dbReference type="InterPro" id="IPR038377">
    <property type="entry name" value="Na/Glc_symporter_sf"/>
</dbReference>
<dbReference type="GO" id="GO:0015293">
    <property type="term" value="F:symporter activity"/>
    <property type="evidence" value="ECO:0007669"/>
    <property type="project" value="UniProtKB-KW"/>
</dbReference>
<keyword evidence="7 10" id="KW-1133">Transmembrane helix</keyword>
<evidence type="ECO:0000256" key="3">
    <source>
        <dbReference type="ARBA" id="ARBA00022448"/>
    </source>
</evidence>
<organism evidence="11 12">
    <name type="scientific">Saccharopolyspora hirsuta</name>
    <dbReference type="NCBI Taxonomy" id="1837"/>
    <lineage>
        <taxon>Bacteria</taxon>
        <taxon>Bacillati</taxon>
        <taxon>Actinomycetota</taxon>
        <taxon>Actinomycetes</taxon>
        <taxon>Pseudonocardiales</taxon>
        <taxon>Pseudonocardiaceae</taxon>
        <taxon>Saccharopolyspora</taxon>
    </lineage>
</organism>
<accession>A0A5M7B9G3</accession>
<feature type="transmembrane region" description="Helical" evidence="10">
    <location>
        <begin position="180"/>
        <end position="200"/>
    </location>
</feature>
<feature type="transmembrane region" description="Helical" evidence="10">
    <location>
        <begin position="426"/>
        <end position="446"/>
    </location>
</feature>
<evidence type="ECO:0000256" key="2">
    <source>
        <dbReference type="ARBA" id="ARBA00006434"/>
    </source>
</evidence>
<feature type="transmembrane region" description="Helical" evidence="10">
    <location>
        <begin position="113"/>
        <end position="130"/>
    </location>
</feature>
<keyword evidence="12" id="KW-1185">Reference proteome</keyword>